<keyword evidence="2" id="KW-0732">Signal</keyword>
<feature type="signal peptide" evidence="2">
    <location>
        <begin position="1"/>
        <end position="29"/>
    </location>
</feature>
<feature type="chain" id="PRO_5019579808" evidence="2">
    <location>
        <begin position="30"/>
        <end position="362"/>
    </location>
</feature>
<comment type="caution">
    <text evidence="3">The sequence shown here is derived from an EMBL/GenBank/DDBJ whole genome shotgun (WGS) entry which is preliminary data.</text>
</comment>
<evidence type="ECO:0000256" key="2">
    <source>
        <dbReference type="SAM" id="SignalP"/>
    </source>
</evidence>
<feature type="region of interest" description="Disordered" evidence="1">
    <location>
        <begin position="114"/>
        <end position="201"/>
    </location>
</feature>
<reference evidence="3 4" key="1">
    <citation type="submission" date="2018-11" db="EMBL/GenBank/DDBJ databases">
        <title>Genome sequence of Saitozyma podzolica DSM 27192.</title>
        <authorList>
            <person name="Aliyu H."/>
            <person name="Gorte O."/>
            <person name="Ochsenreither K."/>
        </authorList>
    </citation>
    <scope>NUCLEOTIDE SEQUENCE [LARGE SCALE GENOMIC DNA]</scope>
    <source>
        <strain evidence="3 4">DSM 27192</strain>
    </source>
</reference>
<gene>
    <name evidence="3" type="ORF">EHS25_000143</name>
</gene>
<feature type="region of interest" description="Disordered" evidence="1">
    <location>
        <begin position="308"/>
        <end position="338"/>
    </location>
</feature>
<feature type="compositionally biased region" description="Low complexity" evidence="1">
    <location>
        <begin position="327"/>
        <end position="338"/>
    </location>
</feature>
<accession>A0A427YVD7</accession>
<keyword evidence="4" id="KW-1185">Reference proteome</keyword>
<evidence type="ECO:0000256" key="1">
    <source>
        <dbReference type="SAM" id="MobiDB-lite"/>
    </source>
</evidence>
<proteinExistence type="predicted"/>
<evidence type="ECO:0000313" key="3">
    <source>
        <dbReference type="EMBL" id="RSH95057.1"/>
    </source>
</evidence>
<dbReference type="Proteomes" id="UP000279259">
    <property type="component" value="Unassembled WGS sequence"/>
</dbReference>
<name>A0A427YVD7_9TREE</name>
<sequence>MMIVISRPSLSLSTLAVLLVVSLSNTCLGGKIIRAHQINLAVDVPSSRYPAHVIVPRATTDITSTSTTTSSSARVLPSLANSTLLRPGFISSGSLRPIWLRDITATTSLQVSGIIPGQLNPPSSSTSSSAPPPPPTPAPTNVVTVASAATAPPAPTPNTPTGTTPNAPGIAPNTQAPAASNVATEPAASGNGGTPAVNSPNSAAPFTVVSVNSPGSQVAGSGTGSGAAQPGSPTNSAGMPATVLNTVATTLTPLSMGSSGGSLASGATNDPLVTATQGNLSPSGTAQITPAAASVVVISGSITTTIPATQGQSATRSGIQLSGSAGGQQTSTSTKSAGQRTINAVPILAWLWALTSIVMLVR</sequence>
<feature type="region of interest" description="Disordered" evidence="1">
    <location>
        <begin position="214"/>
        <end position="240"/>
    </location>
</feature>
<feature type="compositionally biased region" description="Polar residues" evidence="1">
    <location>
        <begin position="172"/>
        <end position="183"/>
    </location>
</feature>
<protein>
    <submittedName>
        <fullName evidence="3">Uncharacterized protein</fullName>
    </submittedName>
</protein>
<dbReference type="EMBL" id="RSCD01000001">
    <property type="protein sequence ID" value="RSH95057.1"/>
    <property type="molecule type" value="Genomic_DNA"/>
</dbReference>
<organism evidence="3 4">
    <name type="scientific">Saitozyma podzolica</name>
    <dbReference type="NCBI Taxonomy" id="1890683"/>
    <lineage>
        <taxon>Eukaryota</taxon>
        <taxon>Fungi</taxon>
        <taxon>Dikarya</taxon>
        <taxon>Basidiomycota</taxon>
        <taxon>Agaricomycotina</taxon>
        <taxon>Tremellomycetes</taxon>
        <taxon>Tremellales</taxon>
        <taxon>Trimorphomycetaceae</taxon>
        <taxon>Saitozyma</taxon>
    </lineage>
</organism>
<dbReference type="AlphaFoldDB" id="A0A427YVD7"/>
<feature type="compositionally biased region" description="Low complexity" evidence="1">
    <location>
        <begin position="159"/>
        <end position="168"/>
    </location>
</feature>
<evidence type="ECO:0000313" key="4">
    <source>
        <dbReference type="Proteomes" id="UP000279259"/>
    </source>
</evidence>
<feature type="compositionally biased region" description="Low complexity" evidence="1">
    <location>
        <begin position="139"/>
        <end position="151"/>
    </location>
</feature>
<feature type="compositionally biased region" description="Polar residues" evidence="1">
    <location>
        <begin position="308"/>
        <end position="321"/>
    </location>
</feature>